<evidence type="ECO:0000256" key="1">
    <source>
        <dbReference type="SAM" id="MobiDB-lite"/>
    </source>
</evidence>
<evidence type="ECO:0000313" key="3">
    <source>
        <dbReference type="EnsemblPlants" id="OPUNC08G05640.1"/>
    </source>
</evidence>
<keyword evidence="2" id="KW-0812">Transmembrane</keyword>
<keyword evidence="2" id="KW-0472">Membrane</keyword>
<name>A0A0E0LSA2_ORYPU</name>
<sequence>MAETNNHATMQAQQVALTEFIQPNISNEHMMAPGNVASNISLVSFPNAAETPGHVIVTISPDAGQNTMVNTGVSQESSQESNSTLNTEDTKTKLLERGVVTAASATAAMVSHFLRGVFNHHQEGYYIILVLFLLIGLVQIYTATWTSRTRLGEVIVLLALVPQVLMAAVVTSTFTK</sequence>
<reference evidence="3" key="1">
    <citation type="submission" date="2015-04" db="UniProtKB">
        <authorList>
            <consortium name="EnsemblPlants"/>
        </authorList>
    </citation>
    <scope>IDENTIFICATION</scope>
</reference>
<dbReference type="HOGENOM" id="CLU_124668_0_0_1"/>
<protein>
    <submittedName>
        <fullName evidence="3">Uncharacterized protein</fullName>
    </submittedName>
</protein>
<dbReference type="EnsemblPlants" id="OPUNC08G05640.1">
    <property type="protein sequence ID" value="OPUNC08G05640.1"/>
    <property type="gene ID" value="OPUNC08G05640"/>
</dbReference>
<dbReference type="Gramene" id="OPUNC08G05640.1">
    <property type="protein sequence ID" value="OPUNC08G05640.1"/>
    <property type="gene ID" value="OPUNC08G05640"/>
</dbReference>
<feature type="transmembrane region" description="Helical" evidence="2">
    <location>
        <begin position="154"/>
        <end position="174"/>
    </location>
</feature>
<keyword evidence="4" id="KW-1185">Reference proteome</keyword>
<keyword evidence="2" id="KW-1133">Transmembrane helix</keyword>
<dbReference type="Pfam" id="PF12442">
    <property type="entry name" value="DUF3681"/>
    <property type="match status" value="1"/>
</dbReference>
<dbReference type="Proteomes" id="UP000026962">
    <property type="component" value="Chromosome 8"/>
</dbReference>
<dbReference type="InterPro" id="IPR022149">
    <property type="entry name" value="DUF3681"/>
</dbReference>
<feature type="region of interest" description="Disordered" evidence="1">
    <location>
        <begin position="67"/>
        <end position="88"/>
    </location>
</feature>
<reference evidence="3" key="2">
    <citation type="submission" date="2018-05" db="EMBL/GenBank/DDBJ databases">
        <title>OpunRS2 (Oryza punctata Reference Sequence Version 2).</title>
        <authorList>
            <person name="Zhang J."/>
            <person name="Kudrna D."/>
            <person name="Lee S."/>
            <person name="Talag J."/>
            <person name="Welchert J."/>
            <person name="Wing R.A."/>
        </authorList>
    </citation>
    <scope>NUCLEOTIDE SEQUENCE [LARGE SCALE GENOMIC DNA]</scope>
</reference>
<organism evidence="3">
    <name type="scientific">Oryza punctata</name>
    <name type="common">Red rice</name>
    <dbReference type="NCBI Taxonomy" id="4537"/>
    <lineage>
        <taxon>Eukaryota</taxon>
        <taxon>Viridiplantae</taxon>
        <taxon>Streptophyta</taxon>
        <taxon>Embryophyta</taxon>
        <taxon>Tracheophyta</taxon>
        <taxon>Spermatophyta</taxon>
        <taxon>Magnoliopsida</taxon>
        <taxon>Liliopsida</taxon>
        <taxon>Poales</taxon>
        <taxon>Poaceae</taxon>
        <taxon>BOP clade</taxon>
        <taxon>Oryzoideae</taxon>
        <taxon>Oryzeae</taxon>
        <taxon>Oryzinae</taxon>
        <taxon>Oryza</taxon>
    </lineage>
</organism>
<dbReference type="OMA" id="NEHMMAP"/>
<proteinExistence type="predicted"/>
<dbReference type="AlphaFoldDB" id="A0A0E0LSA2"/>
<feature type="transmembrane region" description="Helical" evidence="2">
    <location>
        <begin position="124"/>
        <end position="142"/>
    </location>
</feature>
<evidence type="ECO:0000256" key="2">
    <source>
        <dbReference type="SAM" id="Phobius"/>
    </source>
</evidence>
<evidence type="ECO:0000313" key="4">
    <source>
        <dbReference type="Proteomes" id="UP000026962"/>
    </source>
</evidence>
<accession>A0A0E0LSA2</accession>
<feature type="compositionally biased region" description="Polar residues" evidence="1">
    <location>
        <begin position="67"/>
        <end position="87"/>
    </location>
</feature>